<feature type="region of interest" description="Disordered" evidence="1">
    <location>
        <begin position="53"/>
        <end position="163"/>
    </location>
</feature>
<reference evidence="3" key="1">
    <citation type="submission" date="2022-01" db="EMBL/GenBank/DDBJ databases">
        <authorList>
            <person name="King R."/>
        </authorList>
    </citation>
    <scope>NUCLEOTIDE SEQUENCE</scope>
</reference>
<keyword evidence="4" id="KW-1185">Reference proteome</keyword>
<dbReference type="AlphaFoldDB" id="A0A9N9WYM4"/>
<dbReference type="Proteomes" id="UP001153620">
    <property type="component" value="Chromosome 4"/>
</dbReference>
<accession>A0A9N9WYM4</accession>
<reference evidence="3" key="2">
    <citation type="submission" date="2022-10" db="EMBL/GenBank/DDBJ databases">
        <authorList>
            <consortium name="ENA_rothamsted_submissions"/>
            <consortium name="culmorum"/>
            <person name="King R."/>
        </authorList>
    </citation>
    <scope>NUCLEOTIDE SEQUENCE</scope>
</reference>
<feature type="chain" id="PRO_5040181583" evidence="2">
    <location>
        <begin position="19"/>
        <end position="214"/>
    </location>
</feature>
<name>A0A9N9WYM4_9DIPT</name>
<dbReference type="EMBL" id="OU895880">
    <property type="protein sequence ID" value="CAG9810845.1"/>
    <property type="molecule type" value="Genomic_DNA"/>
</dbReference>
<evidence type="ECO:0000256" key="2">
    <source>
        <dbReference type="SAM" id="SignalP"/>
    </source>
</evidence>
<organism evidence="3 4">
    <name type="scientific">Chironomus riparius</name>
    <dbReference type="NCBI Taxonomy" id="315576"/>
    <lineage>
        <taxon>Eukaryota</taxon>
        <taxon>Metazoa</taxon>
        <taxon>Ecdysozoa</taxon>
        <taxon>Arthropoda</taxon>
        <taxon>Hexapoda</taxon>
        <taxon>Insecta</taxon>
        <taxon>Pterygota</taxon>
        <taxon>Neoptera</taxon>
        <taxon>Endopterygota</taxon>
        <taxon>Diptera</taxon>
        <taxon>Nematocera</taxon>
        <taxon>Chironomoidea</taxon>
        <taxon>Chironomidae</taxon>
        <taxon>Chironominae</taxon>
        <taxon>Chironomus</taxon>
    </lineage>
</organism>
<protein>
    <submittedName>
        <fullName evidence="3">Uncharacterized protein</fullName>
    </submittedName>
</protein>
<feature type="compositionally biased region" description="Basic and acidic residues" evidence="1">
    <location>
        <begin position="72"/>
        <end position="124"/>
    </location>
</feature>
<evidence type="ECO:0000256" key="1">
    <source>
        <dbReference type="SAM" id="MobiDB-lite"/>
    </source>
</evidence>
<evidence type="ECO:0000313" key="3">
    <source>
        <dbReference type="EMBL" id="CAG9810845.1"/>
    </source>
</evidence>
<sequence length="214" mass="25535">MQLVKILILLVAISIAESSPWKAWSKPSKRVLKRREDSFKLLPDFNIDQSEYWDSSEEDHDHGDHEHHKHDCHKDHHHSNEQHSHKDHHSNEDHNSHEDHSHEVHHHENHEDHDHHNHKDHDFDSFEDSDEYGILDYNTQGSDSEEDIDGRPRPRPTTDRPQCIHSRFNNYRTKPRAMNQNSVFDMQMQAMQDSKRFLKSLQQMSSDFVNMIKV</sequence>
<feature type="signal peptide" evidence="2">
    <location>
        <begin position="1"/>
        <end position="18"/>
    </location>
</feature>
<gene>
    <name evidence="3" type="ORF">CHIRRI_LOCUS13657</name>
</gene>
<evidence type="ECO:0000313" key="4">
    <source>
        <dbReference type="Proteomes" id="UP001153620"/>
    </source>
</evidence>
<proteinExistence type="predicted"/>
<feature type="compositionally biased region" description="Basic and acidic residues" evidence="1">
    <location>
        <begin position="149"/>
        <end position="158"/>
    </location>
</feature>
<keyword evidence="2" id="KW-0732">Signal</keyword>